<evidence type="ECO:0000313" key="8">
    <source>
        <dbReference type="Proteomes" id="UP001501588"/>
    </source>
</evidence>
<protein>
    <recommendedName>
        <fullName evidence="4">Anthranilate phosphoribosyltransferase</fullName>
        <ecNumber evidence="4">2.4.2.18</ecNumber>
    </recommendedName>
</protein>
<feature type="binding site" evidence="4">
    <location>
        <position position="143"/>
    </location>
    <ligand>
        <name>5-phospho-alpha-D-ribose 1-diphosphate</name>
        <dbReference type="ChEBI" id="CHEBI:58017"/>
    </ligand>
</feature>
<comment type="subunit">
    <text evidence="4">Homodimer.</text>
</comment>
<dbReference type="Proteomes" id="UP001501588">
    <property type="component" value="Unassembled WGS sequence"/>
</dbReference>
<keyword evidence="4" id="KW-0460">Magnesium</keyword>
<dbReference type="InterPro" id="IPR017459">
    <property type="entry name" value="Glycosyl_Trfase_fam3_N_dom"/>
</dbReference>
<keyword evidence="2 4" id="KW-0808">Transferase</keyword>
<evidence type="ECO:0000259" key="5">
    <source>
        <dbReference type="Pfam" id="PF00591"/>
    </source>
</evidence>
<dbReference type="InterPro" id="IPR000312">
    <property type="entry name" value="Glycosyl_Trfase_fam3"/>
</dbReference>
<dbReference type="NCBIfam" id="TIGR01245">
    <property type="entry name" value="trpD"/>
    <property type="match status" value="1"/>
</dbReference>
<feature type="binding site" evidence="4">
    <location>
        <begin position="113"/>
        <end position="116"/>
    </location>
    <ligand>
        <name>5-phospho-alpha-D-ribose 1-diphosphate</name>
        <dbReference type="ChEBI" id="CHEBI:58017"/>
    </ligand>
</feature>
<dbReference type="Pfam" id="PF00591">
    <property type="entry name" value="Glycos_transf_3"/>
    <property type="match status" value="1"/>
</dbReference>
<evidence type="ECO:0000313" key="7">
    <source>
        <dbReference type="EMBL" id="GAA0585505.1"/>
    </source>
</evidence>
<dbReference type="GO" id="GO:0016757">
    <property type="term" value="F:glycosyltransferase activity"/>
    <property type="evidence" value="ECO:0007669"/>
    <property type="project" value="UniProtKB-KW"/>
</dbReference>
<feature type="binding site" evidence="4">
    <location>
        <begin position="131"/>
        <end position="139"/>
    </location>
    <ligand>
        <name>5-phospho-alpha-D-ribose 1-diphosphate</name>
        <dbReference type="ChEBI" id="CHEBI:58017"/>
    </ligand>
</feature>
<comment type="function">
    <text evidence="4">Catalyzes the transfer of the phosphoribosyl group of 5-phosphorylribose-1-pyrophosphate (PRPP) to anthranilate to yield N-(5'-phosphoribosyl)-anthranilate (PRA).</text>
</comment>
<dbReference type="SUPFAM" id="SSF52418">
    <property type="entry name" value="Nucleoside phosphorylase/phosphoribosyltransferase catalytic domain"/>
    <property type="match status" value="1"/>
</dbReference>
<dbReference type="InterPro" id="IPR005940">
    <property type="entry name" value="Anthranilate_Pribosyl_Tfrase"/>
</dbReference>
<dbReference type="EMBL" id="BAAAFZ010000031">
    <property type="protein sequence ID" value="GAA0585505.1"/>
    <property type="molecule type" value="Genomic_DNA"/>
</dbReference>
<dbReference type="PANTHER" id="PTHR43285:SF2">
    <property type="entry name" value="ANTHRANILATE PHOSPHORIBOSYLTRANSFERASE"/>
    <property type="match status" value="1"/>
</dbReference>
<gene>
    <name evidence="7" type="primary">trpD_2</name>
    <name evidence="4" type="synonym">trpD</name>
    <name evidence="7" type="ORF">GCM10009416_24850</name>
</gene>
<dbReference type="Pfam" id="PF02885">
    <property type="entry name" value="Glycos_trans_3N"/>
    <property type="match status" value="1"/>
</dbReference>
<dbReference type="InterPro" id="IPR035902">
    <property type="entry name" value="Nuc_phospho_transferase"/>
</dbReference>
<evidence type="ECO:0000256" key="4">
    <source>
        <dbReference type="HAMAP-Rule" id="MF_00211"/>
    </source>
</evidence>
<sequence length="362" mass="36957">MSANLETAGAAPAGAAPEGLVAADALRPTLNRLAAGATLTQEQAEAAFGAMMQGRATPPQIGGLLMAMRVRGETVDEITGAVRAMRASMVPVEAPEGAIDTCGTGGDAAGTFNISTAAAFVVAGCGVPVAKHGNRASSSRSGAADVLEALGVNLDAPLEASARTLREDGIGFLFAPRHHAAMRHVGPCRRDLGTRTVFNLLGPLANPAGARRQLLGVFGAEWVRPLAEVLRALGSERAWVVHGEDGLDELTTTGASAVAELRDGEITRFEVAPERIGIPRAAPADLKGGDARDNAAALRSLLGGAAGPYRDIAVLNAAAALVVAGRARRLEEGAVLARWSIDSGAAARRLEALVRATNEAAP</sequence>
<feature type="binding site" evidence="4">
    <location>
        <position position="248"/>
    </location>
    <ligand>
        <name>Mg(2+)</name>
        <dbReference type="ChEBI" id="CHEBI:18420"/>
        <label>2</label>
    </ligand>
</feature>
<evidence type="ECO:0000259" key="6">
    <source>
        <dbReference type="Pfam" id="PF02885"/>
    </source>
</evidence>
<comment type="similarity">
    <text evidence="4">Belongs to the anthranilate phosphoribosyltransferase family.</text>
</comment>
<dbReference type="Gene3D" id="1.20.970.10">
    <property type="entry name" value="Transferase, Pyrimidine Nucleoside Phosphorylase, Chain C"/>
    <property type="match status" value="1"/>
</dbReference>
<dbReference type="SUPFAM" id="SSF47648">
    <property type="entry name" value="Nucleoside phosphorylase/phosphoribosyltransferase N-terminal domain"/>
    <property type="match status" value="1"/>
</dbReference>
<organism evidence="7 8">
    <name type="scientific">Craurococcus roseus</name>
    <dbReference type="NCBI Taxonomy" id="77585"/>
    <lineage>
        <taxon>Bacteria</taxon>
        <taxon>Pseudomonadati</taxon>
        <taxon>Pseudomonadota</taxon>
        <taxon>Alphaproteobacteria</taxon>
        <taxon>Acetobacterales</taxon>
        <taxon>Acetobacteraceae</taxon>
        <taxon>Craurococcus</taxon>
    </lineage>
</organism>
<keyword evidence="1 4" id="KW-0328">Glycosyltransferase</keyword>
<evidence type="ECO:0000256" key="2">
    <source>
        <dbReference type="ARBA" id="ARBA00022679"/>
    </source>
</evidence>
<dbReference type="HAMAP" id="MF_00211">
    <property type="entry name" value="TrpD"/>
    <property type="match status" value="1"/>
</dbReference>
<dbReference type="PANTHER" id="PTHR43285">
    <property type="entry name" value="ANTHRANILATE PHOSPHORIBOSYLTRANSFERASE"/>
    <property type="match status" value="1"/>
</dbReference>
<keyword evidence="3 4" id="KW-0822">Tryptophan biosynthesis</keyword>
<feature type="binding site" evidence="4">
    <location>
        <position position="249"/>
    </location>
    <ligand>
        <name>Mg(2+)</name>
        <dbReference type="ChEBI" id="CHEBI:18420"/>
        <label>2</label>
    </ligand>
</feature>
<evidence type="ECO:0000256" key="1">
    <source>
        <dbReference type="ARBA" id="ARBA00022676"/>
    </source>
</evidence>
<accession>A0ABN1F941</accession>
<feature type="domain" description="Glycosyl transferase family 3" evidence="5">
    <location>
        <begin position="98"/>
        <end position="346"/>
    </location>
</feature>
<comment type="pathway">
    <text evidence="4">Amino-acid biosynthesis; L-tryptophan biosynthesis; L-tryptophan from chorismate: step 2/5.</text>
</comment>
<feature type="binding site" evidence="4">
    <location>
        <position position="249"/>
    </location>
    <ligand>
        <name>Mg(2+)</name>
        <dbReference type="ChEBI" id="CHEBI:18420"/>
        <label>1</label>
    </ligand>
</feature>
<feature type="binding site" evidence="4">
    <location>
        <position position="103"/>
    </location>
    <ligand>
        <name>5-phospho-alpha-D-ribose 1-diphosphate</name>
        <dbReference type="ChEBI" id="CHEBI:58017"/>
    </ligand>
</feature>
<name>A0ABN1F941_9PROT</name>
<dbReference type="InterPro" id="IPR036320">
    <property type="entry name" value="Glycosyl_Trfase_fam3_N_dom_sf"/>
</dbReference>
<feature type="binding site" evidence="4">
    <location>
        <position position="134"/>
    </location>
    <ligand>
        <name>anthranilate</name>
        <dbReference type="ChEBI" id="CHEBI:16567"/>
        <label>1</label>
    </ligand>
</feature>
<comment type="caution">
    <text evidence="4">Lacks conserved residue(s) required for the propagation of feature annotation.</text>
</comment>
<feature type="binding site" evidence="4">
    <location>
        <position position="189"/>
    </location>
    <ligand>
        <name>anthranilate</name>
        <dbReference type="ChEBI" id="CHEBI:16567"/>
        <label>2</label>
    </ligand>
</feature>
<feature type="domain" description="Glycosyl transferase family 3 N-terminal" evidence="6">
    <location>
        <begin position="28"/>
        <end position="89"/>
    </location>
</feature>
<keyword evidence="4" id="KW-0479">Metal-binding</keyword>
<feature type="binding site" evidence="4">
    <location>
        <position position="111"/>
    </location>
    <ligand>
        <name>5-phospho-alpha-D-ribose 1-diphosphate</name>
        <dbReference type="ChEBI" id="CHEBI:58017"/>
    </ligand>
</feature>
<keyword evidence="8" id="KW-1185">Reference proteome</keyword>
<keyword evidence="4" id="KW-0028">Amino-acid biosynthesis</keyword>
<dbReference type="Gene3D" id="3.40.1030.10">
    <property type="entry name" value="Nucleoside phosphorylase/phosphoribosyltransferase catalytic domain"/>
    <property type="match status" value="1"/>
</dbReference>
<keyword evidence="4" id="KW-0057">Aromatic amino acid biosynthesis</keyword>
<comment type="cofactor">
    <cofactor evidence="4">
        <name>Mg(2+)</name>
        <dbReference type="ChEBI" id="CHEBI:18420"/>
    </cofactor>
    <text evidence="4">Binds 2 magnesium ions per monomer.</text>
</comment>
<feature type="binding site" evidence="4">
    <location>
        <begin position="106"/>
        <end position="107"/>
    </location>
    <ligand>
        <name>5-phospho-alpha-D-ribose 1-diphosphate</name>
        <dbReference type="ChEBI" id="CHEBI:58017"/>
    </ligand>
</feature>
<comment type="catalytic activity">
    <reaction evidence="4">
        <text>N-(5-phospho-beta-D-ribosyl)anthranilate + diphosphate = 5-phospho-alpha-D-ribose 1-diphosphate + anthranilate</text>
        <dbReference type="Rhea" id="RHEA:11768"/>
        <dbReference type="ChEBI" id="CHEBI:16567"/>
        <dbReference type="ChEBI" id="CHEBI:18277"/>
        <dbReference type="ChEBI" id="CHEBI:33019"/>
        <dbReference type="ChEBI" id="CHEBI:58017"/>
        <dbReference type="EC" id="2.4.2.18"/>
    </reaction>
</comment>
<evidence type="ECO:0000256" key="3">
    <source>
        <dbReference type="ARBA" id="ARBA00022822"/>
    </source>
</evidence>
<comment type="caution">
    <text evidence="7">The sequence shown here is derived from an EMBL/GenBank/DDBJ whole genome shotgun (WGS) entry which is preliminary data.</text>
</comment>
<dbReference type="EC" id="2.4.2.18" evidence="4"/>
<feature type="binding site" evidence="4">
    <location>
        <position position="115"/>
    </location>
    <ligand>
        <name>Mg(2+)</name>
        <dbReference type="ChEBI" id="CHEBI:18420"/>
        <label>1</label>
    </ligand>
</feature>
<reference evidence="7 8" key="1">
    <citation type="journal article" date="2019" name="Int. J. Syst. Evol. Microbiol.">
        <title>The Global Catalogue of Microorganisms (GCM) 10K type strain sequencing project: providing services to taxonomists for standard genome sequencing and annotation.</title>
        <authorList>
            <consortium name="The Broad Institute Genomics Platform"/>
            <consortium name="The Broad Institute Genome Sequencing Center for Infectious Disease"/>
            <person name="Wu L."/>
            <person name="Ma J."/>
        </authorList>
    </citation>
    <scope>NUCLEOTIDE SEQUENCE [LARGE SCALE GENOMIC DNA]</scope>
    <source>
        <strain evidence="7 8">JCM 9933</strain>
    </source>
</reference>
<feature type="binding site" evidence="4">
    <location>
        <position position="103"/>
    </location>
    <ligand>
        <name>anthranilate</name>
        <dbReference type="ChEBI" id="CHEBI:16567"/>
        <label>1</label>
    </ligand>
</feature>
<proteinExistence type="inferred from homology"/>